<dbReference type="RefSeq" id="WP_133559167.1">
    <property type="nucleotide sequence ID" value="NZ_SNWM01000007.1"/>
</dbReference>
<evidence type="ECO:0000259" key="1">
    <source>
        <dbReference type="Pfam" id="PF01551"/>
    </source>
</evidence>
<dbReference type="PANTHER" id="PTHR21666:SF270">
    <property type="entry name" value="MUREIN HYDROLASE ACTIVATOR ENVC"/>
    <property type="match status" value="1"/>
</dbReference>
<dbReference type="PROSITE" id="PS51257">
    <property type="entry name" value="PROKAR_LIPOPROTEIN"/>
    <property type="match status" value="1"/>
</dbReference>
<dbReference type="OrthoDB" id="9810477at2"/>
<protein>
    <submittedName>
        <fullName evidence="2">Peptidase M23-like protein</fullName>
    </submittedName>
</protein>
<dbReference type="EMBL" id="SNWM01000007">
    <property type="protein sequence ID" value="TDO19337.1"/>
    <property type="molecule type" value="Genomic_DNA"/>
</dbReference>
<organism evidence="2 3">
    <name type="scientific">Pedobacter duraquae</name>
    <dbReference type="NCBI Taxonomy" id="425511"/>
    <lineage>
        <taxon>Bacteria</taxon>
        <taxon>Pseudomonadati</taxon>
        <taxon>Bacteroidota</taxon>
        <taxon>Sphingobacteriia</taxon>
        <taxon>Sphingobacteriales</taxon>
        <taxon>Sphingobacteriaceae</taxon>
        <taxon>Pedobacter</taxon>
    </lineage>
</organism>
<sequence>MKFKNNLKIGLILILLGTIYSCKKELYDQAVNSDIDRAVQTKNFQSEFLNRNYENFLRQKMSETEEIYWKVGWDASKEAKVNDSTTYYYYQLTPYVHNKKGVGNDKIAQEVNLKKFLLVGKTSNFTFFRIATYYFDSQNKKQVVAIGDNYSFEKFSGDVVYQNLDLKNSSSVSYLKGVNTILSLNKGKTSELKPNTTSYTVTECKTVLRCSYATSCGQGAYVTSTKSEFGCVEPNFIPNGCATFSGWTLTFVDSNYECKDVTYPDPGFPGTPGGAPTNPIPCPGDPLSTMKIAPSGTSNTQGGRWGMTRIHDDGTGKGHWGLDISAPVGTPLYPIAEGTVVRIVRNAPTGKISESFGNLIEIQTTLPNGDILKTLYGHLTSVPNSINVGSSVTFGTLIGLSGKTGNAWTVTNKHVHIQTKINGVKKNPEPYVRTKFTANGTPVPNPC</sequence>
<comment type="caution">
    <text evidence="2">The sequence shown here is derived from an EMBL/GenBank/DDBJ whole genome shotgun (WGS) entry which is preliminary data.</text>
</comment>
<dbReference type="Proteomes" id="UP000295499">
    <property type="component" value="Unassembled WGS sequence"/>
</dbReference>
<dbReference type="GO" id="GO:0004222">
    <property type="term" value="F:metalloendopeptidase activity"/>
    <property type="evidence" value="ECO:0007669"/>
    <property type="project" value="TreeGrafter"/>
</dbReference>
<dbReference type="InterPro" id="IPR016047">
    <property type="entry name" value="M23ase_b-sheet_dom"/>
</dbReference>
<dbReference type="AlphaFoldDB" id="A0A4R6ICN0"/>
<evidence type="ECO:0000313" key="2">
    <source>
        <dbReference type="EMBL" id="TDO19337.1"/>
    </source>
</evidence>
<name>A0A4R6ICN0_9SPHI</name>
<dbReference type="InterPro" id="IPR050570">
    <property type="entry name" value="Cell_wall_metabolism_enzyme"/>
</dbReference>
<feature type="domain" description="M23ase beta-sheet core" evidence="1">
    <location>
        <begin position="318"/>
        <end position="428"/>
    </location>
</feature>
<dbReference type="Pfam" id="PF01551">
    <property type="entry name" value="Peptidase_M23"/>
    <property type="match status" value="1"/>
</dbReference>
<reference evidence="2 3" key="1">
    <citation type="submission" date="2019-03" db="EMBL/GenBank/DDBJ databases">
        <title>Genomic Encyclopedia of Archaeal and Bacterial Type Strains, Phase II (KMG-II): from individual species to whole genera.</title>
        <authorList>
            <person name="Goeker M."/>
        </authorList>
    </citation>
    <scope>NUCLEOTIDE SEQUENCE [LARGE SCALE GENOMIC DNA]</scope>
    <source>
        <strain evidence="2 3">DSM 19034</strain>
    </source>
</reference>
<keyword evidence="3" id="KW-1185">Reference proteome</keyword>
<dbReference type="PANTHER" id="PTHR21666">
    <property type="entry name" value="PEPTIDASE-RELATED"/>
    <property type="match status" value="1"/>
</dbReference>
<dbReference type="SUPFAM" id="SSF51261">
    <property type="entry name" value="Duplicated hybrid motif"/>
    <property type="match status" value="1"/>
</dbReference>
<accession>A0A4R6ICN0</accession>
<dbReference type="Gene3D" id="2.70.70.10">
    <property type="entry name" value="Glucose Permease (Domain IIA)"/>
    <property type="match status" value="1"/>
</dbReference>
<dbReference type="InterPro" id="IPR011055">
    <property type="entry name" value="Dup_hybrid_motif"/>
</dbReference>
<dbReference type="CDD" id="cd12797">
    <property type="entry name" value="M23_peptidase"/>
    <property type="match status" value="1"/>
</dbReference>
<evidence type="ECO:0000313" key="3">
    <source>
        <dbReference type="Proteomes" id="UP000295499"/>
    </source>
</evidence>
<proteinExistence type="predicted"/>
<gene>
    <name evidence="2" type="ORF">CLV32_4577</name>
</gene>